<dbReference type="SUPFAM" id="SSF48452">
    <property type="entry name" value="TPR-like"/>
    <property type="match status" value="2"/>
</dbReference>
<keyword evidence="2" id="KW-0802">TPR repeat</keyword>
<dbReference type="InterPro" id="IPR019734">
    <property type="entry name" value="TPR_rpt"/>
</dbReference>
<dbReference type="Proteomes" id="UP000323994">
    <property type="component" value="Unassembled WGS sequence"/>
</dbReference>
<evidence type="ECO:0000256" key="2">
    <source>
        <dbReference type="ARBA" id="ARBA00022803"/>
    </source>
</evidence>
<dbReference type="AlphaFoldDB" id="A0A5M8QWL7"/>
<evidence type="ECO:0000259" key="3">
    <source>
        <dbReference type="Pfam" id="PF17128"/>
    </source>
</evidence>
<dbReference type="InterPro" id="IPR050498">
    <property type="entry name" value="Ycf3"/>
</dbReference>
<evidence type="ECO:0000313" key="5">
    <source>
        <dbReference type="Proteomes" id="UP000323994"/>
    </source>
</evidence>
<evidence type="ECO:0000256" key="1">
    <source>
        <dbReference type="ARBA" id="ARBA00022737"/>
    </source>
</evidence>
<sequence length="1122" mass="127142">MELRSGTMVQSPYGTGRAYFRKQKITQTIFLKPPFFCVKALSHFSLSPSTAGVVRSVLALLVFSPALQAQKASITEKVQVMKTYPFSDPNPVPVMGVGKKVSPFYPYYVFDGYTDKGTAKNWKIVELENPYIKVQVLPEVGGKVMGATEKSTGEEFVYTNHVMKFRSIGIRGPWTSGGIEHNFGLDLGHAPWAAAPVDYVMQNNPDGSVTCVVGGLDLASRTQWRVKIVLPKDKAYFETQSLWYNPSPLHDAYLSWENAAFRASDDMQFFFPGTHHIGHDGSAGTWPIDEKGVDLSYYKNVNSGGDKSYHVMGTHTNWFGGYWHDRKFGFGHWAPYSDAPGKKLWIWSRAREGAIWEDLLTDKDGQYIEAQSGVTFNQAAERSGFHSPFNQKSLGPFYSETKTEYWFPVKATGGMVDASPYGTLHVETHGDSMKIIINPISAIQDTLKVTVSGQSVYQSPLELKPMELYVKTIALAGSQKPVRVTVGKDRLVYSSQPEKVLDRPLLSADKQDFRSAERLFELGEDARSMRDYVLARQYYLDCLEKEATHSGARIRLAEFHYRKGDYAKGLEFARQVLAENTYHGGANYLYGALYRKLGDLTKAEEAMAVASWTMEYRSGAHAQLAGIALQKQDFEKAENDARKALDYNRNNLVAYQLLGTALRKLHKTDQAAQVWTDLLHVDPLNHYAHFEQYLLQPSKEKQAVFQDAIRNELPHETYLELAMDYINQGQNQEAMKVLQLAPAYPTVSYWLAYLNRDSAPAESRRFLKQAVDMSSELVFPFRLETIPVLQWAEKQLPFWKNRYYLGLIYWHIGDPENAKMQYMACKDEPDYAPFYMARGILFQNDAAAAAQAQLDFVKANQLDPKEWRSWHYLTGFFNARKMQDKGLENARTAYERFTENPVIGIDYARSLLQAGNFKTCLQVLDKIRVLPQEGAREGHNLYVVANLASALAMAENKKYTDALKSLEKARLWPENLGSGKPHAPDNRLIDYLAAYCETRLGHIQKAGQHAQEIMDYTLNPDKESNRNALNNYLGIHLLQNTGKQALATEFLNNWKTEQDSLRNWEITPGTDAPEVKWVIARAQDDNVHADRLKQELSENKKLSLTTLFFSILDLSDTGKKED</sequence>
<dbReference type="GO" id="GO:0046813">
    <property type="term" value="P:receptor-mediated virion attachment to host cell"/>
    <property type="evidence" value="ECO:0007669"/>
    <property type="project" value="TreeGrafter"/>
</dbReference>
<dbReference type="Pfam" id="PF17128">
    <property type="entry name" value="DUF5107"/>
    <property type="match status" value="1"/>
</dbReference>
<keyword evidence="1" id="KW-0677">Repeat</keyword>
<dbReference type="PANTHER" id="PTHR44858:SF1">
    <property type="entry name" value="UDP-N-ACETYLGLUCOSAMINE--PEPTIDE N-ACETYLGLUCOSAMINYLTRANSFERASE SPINDLY-RELATED"/>
    <property type="match status" value="1"/>
</dbReference>
<feature type="domain" description="DUF5107" evidence="3">
    <location>
        <begin position="99"/>
        <end position="409"/>
    </location>
</feature>
<reference evidence="4 5" key="1">
    <citation type="submission" date="2019-05" db="EMBL/GenBank/DDBJ databases">
        <authorList>
            <person name="Qu J.-H."/>
        </authorList>
    </citation>
    <scope>NUCLEOTIDE SEQUENCE [LARGE SCALE GENOMIC DNA]</scope>
    <source>
        <strain evidence="4 5">NS28</strain>
    </source>
</reference>
<dbReference type="PANTHER" id="PTHR44858">
    <property type="entry name" value="TETRATRICOPEPTIDE REPEAT PROTEIN 6"/>
    <property type="match status" value="1"/>
</dbReference>
<evidence type="ECO:0000313" key="4">
    <source>
        <dbReference type="EMBL" id="KAA6438402.1"/>
    </source>
</evidence>
<dbReference type="SMART" id="SM00028">
    <property type="entry name" value="TPR"/>
    <property type="match status" value="5"/>
</dbReference>
<dbReference type="InterPro" id="IPR033396">
    <property type="entry name" value="DUF5107"/>
</dbReference>
<organism evidence="4 5">
    <name type="scientific">Dyadobacter flavalbus</name>
    <dbReference type="NCBI Taxonomy" id="2579942"/>
    <lineage>
        <taxon>Bacteria</taxon>
        <taxon>Pseudomonadati</taxon>
        <taxon>Bacteroidota</taxon>
        <taxon>Cytophagia</taxon>
        <taxon>Cytophagales</taxon>
        <taxon>Spirosomataceae</taxon>
        <taxon>Dyadobacter</taxon>
    </lineage>
</organism>
<name>A0A5M8QWL7_9BACT</name>
<protein>
    <submittedName>
        <fullName evidence="4">DUF5107 domain-containing protein</fullName>
    </submittedName>
</protein>
<gene>
    <name evidence="4" type="ORF">FEM33_17075</name>
</gene>
<dbReference type="GO" id="GO:0009279">
    <property type="term" value="C:cell outer membrane"/>
    <property type="evidence" value="ECO:0007669"/>
    <property type="project" value="TreeGrafter"/>
</dbReference>
<comment type="caution">
    <text evidence="4">The sequence shown here is derived from an EMBL/GenBank/DDBJ whole genome shotgun (WGS) entry which is preliminary data.</text>
</comment>
<dbReference type="Gene3D" id="1.25.40.10">
    <property type="entry name" value="Tetratricopeptide repeat domain"/>
    <property type="match status" value="3"/>
</dbReference>
<keyword evidence="5" id="KW-1185">Reference proteome</keyword>
<dbReference type="InterPro" id="IPR011990">
    <property type="entry name" value="TPR-like_helical_dom_sf"/>
</dbReference>
<accession>A0A5M8QWL7</accession>
<proteinExistence type="predicted"/>
<dbReference type="EMBL" id="VBSN01000049">
    <property type="protein sequence ID" value="KAA6438402.1"/>
    <property type="molecule type" value="Genomic_DNA"/>
</dbReference>